<feature type="chain" id="PRO_5047019785" description="SnoaL-like domain-containing protein" evidence="2">
    <location>
        <begin position="24"/>
        <end position="198"/>
    </location>
</feature>
<name>A0ABT5GLK7_9MICO</name>
<protein>
    <recommendedName>
        <fullName evidence="5">SnoaL-like domain-containing protein</fullName>
    </recommendedName>
</protein>
<evidence type="ECO:0000313" key="4">
    <source>
        <dbReference type="Proteomes" id="UP001150259"/>
    </source>
</evidence>
<comment type="caution">
    <text evidence="3">The sequence shown here is derived from an EMBL/GenBank/DDBJ whole genome shotgun (WGS) entry which is preliminary data.</text>
</comment>
<dbReference type="PROSITE" id="PS51257">
    <property type="entry name" value="PROKAR_LIPOPROTEIN"/>
    <property type="match status" value="1"/>
</dbReference>
<organism evidence="3 4">
    <name type="scientific">Intrasporangium calvum</name>
    <dbReference type="NCBI Taxonomy" id="53358"/>
    <lineage>
        <taxon>Bacteria</taxon>
        <taxon>Bacillati</taxon>
        <taxon>Actinomycetota</taxon>
        <taxon>Actinomycetes</taxon>
        <taxon>Micrococcales</taxon>
        <taxon>Intrasporangiaceae</taxon>
        <taxon>Intrasporangium</taxon>
    </lineage>
</organism>
<feature type="region of interest" description="Disordered" evidence="1">
    <location>
        <begin position="33"/>
        <end position="53"/>
    </location>
</feature>
<proteinExistence type="predicted"/>
<feature type="signal peptide" evidence="2">
    <location>
        <begin position="1"/>
        <end position="23"/>
    </location>
</feature>
<evidence type="ECO:0000256" key="2">
    <source>
        <dbReference type="SAM" id="SignalP"/>
    </source>
</evidence>
<evidence type="ECO:0000256" key="1">
    <source>
        <dbReference type="SAM" id="MobiDB-lite"/>
    </source>
</evidence>
<dbReference type="Proteomes" id="UP001150259">
    <property type="component" value="Unassembled WGS sequence"/>
</dbReference>
<keyword evidence="2" id="KW-0732">Signal</keyword>
<accession>A0ABT5GLK7</accession>
<dbReference type="EMBL" id="JAPFQL010000107">
    <property type="protein sequence ID" value="MDC5699097.1"/>
    <property type="molecule type" value="Genomic_DNA"/>
</dbReference>
<keyword evidence="4" id="KW-1185">Reference proteome</keyword>
<reference evidence="3 4" key="1">
    <citation type="submission" date="2022-11" db="EMBL/GenBank/DDBJ databases">
        <title>Anaerobic phenanthrene biodegradation by a DNRA strain PheN6.</title>
        <authorList>
            <person name="Zhang Z."/>
        </authorList>
    </citation>
    <scope>NUCLEOTIDE SEQUENCE [LARGE SCALE GENOMIC DNA]</scope>
    <source>
        <strain evidence="3 4">PheN6</strain>
    </source>
</reference>
<evidence type="ECO:0008006" key="5">
    <source>
        <dbReference type="Google" id="ProtNLM"/>
    </source>
</evidence>
<gene>
    <name evidence="3" type="ORF">OO014_17750</name>
</gene>
<evidence type="ECO:0000313" key="3">
    <source>
        <dbReference type="EMBL" id="MDC5699097.1"/>
    </source>
</evidence>
<sequence length="198" mass="21675">MRTPSFMPYAAGLAAALILSGCAAEEVSLAVPTPVTTPSSRTAEPPSTTPATTVDPVVARIPQAARADTQEGAEAFAKFFIEQVTDSFVEGDPDLLSGLFVDDCKTCINFRKTASYFESKGQHYAKRSFVTEHTSIRRFLHDDPVKFVEVAGHEIEVDIVDRTGARLESTKPNDNISFVLAIEFDEHWTVSAVHVEQR</sequence>
<dbReference type="RefSeq" id="WP_272463656.1">
    <property type="nucleotide sequence ID" value="NZ_JAPFQL010000107.1"/>
</dbReference>